<evidence type="ECO:0008006" key="3">
    <source>
        <dbReference type="Google" id="ProtNLM"/>
    </source>
</evidence>
<dbReference type="EMBL" id="CP114052">
    <property type="protein sequence ID" value="WAW14838.1"/>
    <property type="molecule type" value="Genomic_DNA"/>
</dbReference>
<proteinExistence type="predicted"/>
<evidence type="ECO:0000313" key="2">
    <source>
        <dbReference type="Proteomes" id="UP001164187"/>
    </source>
</evidence>
<protein>
    <recommendedName>
        <fullName evidence="3">Ribbon-helix-helix protein CopG domain-containing protein</fullName>
    </recommendedName>
</protein>
<dbReference type="RefSeq" id="WP_269311533.1">
    <property type="nucleotide sequence ID" value="NZ_CP114052.1"/>
</dbReference>
<dbReference type="Proteomes" id="UP001164187">
    <property type="component" value="Chromosome"/>
</dbReference>
<gene>
    <name evidence="1" type="ORF">O0R46_09675</name>
</gene>
<name>A0ABY7JS08_9FIRM</name>
<sequence>MKNNRIRLTSYISPDLDQIILDYMEENNINTKSQAIERILIEYKYIKNEVEFLKSIIGGGAIQLNPSQRQNKIEKNIANEVDKVKDSISDIFSNMPD</sequence>
<keyword evidence="2" id="KW-1185">Reference proteome</keyword>
<accession>A0ABY7JS08</accession>
<evidence type="ECO:0000313" key="1">
    <source>
        <dbReference type="EMBL" id="WAW14838.1"/>
    </source>
</evidence>
<organism evidence="1 2">
    <name type="scientific">Peptostreptococcus equinus</name>
    <dbReference type="NCBI Taxonomy" id="3003601"/>
    <lineage>
        <taxon>Bacteria</taxon>
        <taxon>Bacillati</taxon>
        <taxon>Bacillota</taxon>
        <taxon>Clostridia</taxon>
        <taxon>Peptostreptococcales</taxon>
        <taxon>Peptostreptococcaceae</taxon>
        <taxon>Peptostreptococcus</taxon>
    </lineage>
</organism>
<reference evidence="1" key="1">
    <citation type="submission" date="2022-12" db="EMBL/GenBank/DDBJ databases">
        <title>Peptostreptococcus.</title>
        <authorList>
            <person name="Lee S.H."/>
        </authorList>
    </citation>
    <scope>NUCLEOTIDE SEQUENCE</scope>
    <source>
        <strain evidence="1">CBA3647</strain>
    </source>
</reference>